<evidence type="ECO:0000313" key="3">
    <source>
        <dbReference type="Proteomes" id="UP001201812"/>
    </source>
</evidence>
<organism evidence="2 3">
    <name type="scientific">Ditylenchus destructor</name>
    <dbReference type="NCBI Taxonomy" id="166010"/>
    <lineage>
        <taxon>Eukaryota</taxon>
        <taxon>Metazoa</taxon>
        <taxon>Ecdysozoa</taxon>
        <taxon>Nematoda</taxon>
        <taxon>Chromadorea</taxon>
        <taxon>Rhabditida</taxon>
        <taxon>Tylenchina</taxon>
        <taxon>Tylenchomorpha</taxon>
        <taxon>Sphaerularioidea</taxon>
        <taxon>Anguinidae</taxon>
        <taxon>Anguininae</taxon>
        <taxon>Ditylenchus</taxon>
    </lineage>
</organism>
<feature type="signal peptide" evidence="1">
    <location>
        <begin position="1"/>
        <end position="21"/>
    </location>
</feature>
<gene>
    <name evidence="2" type="ORF">DdX_17332</name>
</gene>
<evidence type="ECO:0000256" key="1">
    <source>
        <dbReference type="SAM" id="SignalP"/>
    </source>
</evidence>
<dbReference type="Proteomes" id="UP001201812">
    <property type="component" value="Unassembled WGS sequence"/>
</dbReference>
<name>A0AAD4MLL3_9BILA</name>
<accession>A0AAD4MLL3</accession>
<protein>
    <submittedName>
        <fullName evidence="2">Uncharacterized protein</fullName>
    </submittedName>
</protein>
<reference evidence="2" key="1">
    <citation type="submission" date="2022-01" db="EMBL/GenBank/DDBJ databases">
        <title>Genome Sequence Resource for Two Populations of Ditylenchus destructor, the Migratory Endoparasitic Phytonematode.</title>
        <authorList>
            <person name="Zhang H."/>
            <person name="Lin R."/>
            <person name="Xie B."/>
        </authorList>
    </citation>
    <scope>NUCLEOTIDE SEQUENCE</scope>
    <source>
        <strain evidence="2">BazhouSP</strain>
    </source>
</reference>
<dbReference type="AlphaFoldDB" id="A0AAD4MLL3"/>
<proteinExistence type="predicted"/>
<sequence>MHKFTPALVVYYSVYLFVVQAKPKITQIQYEALVNHISNPNWSGIYGQDQLNAVQYAILLKDSPDESVRDNAYKELKRLIPIDTVVRFDRNS</sequence>
<evidence type="ECO:0000313" key="2">
    <source>
        <dbReference type="EMBL" id="KAI1699453.1"/>
    </source>
</evidence>
<keyword evidence="3" id="KW-1185">Reference proteome</keyword>
<dbReference type="EMBL" id="JAKKPZ010000179">
    <property type="protein sequence ID" value="KAI1699453.1"/>
    <property type="molecule type" value="Genomic_DNA"/>
</dbReference>
<comment type="caution">
    <text evidence="2">The sequence shown here is derived from an EMBL/GenBank/DDBJ whole genome shotgun (WGS) entry which is preliminary data.</text>
</comment>
<feature type="chain" id="PRO_5042175176" evidence="1">
    <location>
        <begin position="22"/>
        <end position="92"/>
    </location>
</feature>
<keyword evidence="1" id="KW-0732">Signal</keyword>